<gene>
    <name evidence="1" type="ORF">S06H3_61218</name>
</gene>
<proteinExistence type="predicted"/>
<sequence>KSKKGKYFYIRAGNTTRYLDIEEAVNYIHKNWRFVKGNT</sequence>
<evidence type="ECO:0000313" key="1">
    <source>
        <dbReference type="EMBL" id="GAI50741.1"/>
    </source>
</evidence>
<comment type="caution">
    <text evidence="1">The sequence shown here is derived from an EMBL/GenBank/DDBJ whole genome shotgun (WGS) entry which is preliminary data.</text>
</comment>
<feature type="non-terminal residue" evidence="1">
    <location>
        <position position="1"/>
    </location>
</feature>
<name>X1Q7J1_9ZZZZ</name>
<dbReference type="EMBL" id="BARV01040094">
    <property type="protein sequence ID" value="GAI50741.1"/>
    <property type="molecule type" value="Genomic_DNA"/>
</dbReference>
<organism evidence="1">
    <name type="scientific">marine sediment metagenome</name>
    <dbReference type="NCBI Taxonomy" id="412755"/>
    <lineage>
        <taxon>unclassified sequences</taxon>
        <taxon>metagenomes</taxon>
        <taxon>ecological metagenomes</taxon>
    </lineage>
</organism>
<reference evidence="1" key="1">
    <citation type="journal article" date="2014" name="Front. Microbiol.">
        <title>High frequency of phylogenetically diverse reductive dehalogenase-homologous genes in deep subseafloor sedimentary metagenomes.</title>
        <authorList>
            <person name="Kawai M."/>
            <person name="Futagami T."/>
            <person name="Toyoda A."/>
            <person name="Takaki Y."/>
            <person name="Nishi S."/>
            <person name="Hori S."/>
            <person name="Arai W."/>
            <person name="Tsubouchi T."/>
            <person name="Morono Y."/>
            <person name="Uchiyama I."/>
            <person name="Ito T."/>
            <person name="Fujiyama A."/>
            <person name="Inagaki F."/>
            <person name="Takami H."/>
        </authorList>
    </citation>
    <scope>NUCLEOTIDE SEQUENCE</scope>
    <source>
        <strain evidence="1">Expedition CK06-06</strain>
    </source>
</reference>
<dbReference type="AlphaFoldDB" id="X1Q7J1"/>
<accession>X1Q7J1</accession>
<protein>
    <submittedName>
        <fullName evidence="1">Uncharacterized protein</fullName>
    </submittedName>
</protein>